<keyword evidence="2" id="KW-1185">Reference proteome</keyword>
<organism evidence="1 2">
    <name type="scientific">Streptomyces antimycoticus</name>
    <dbReference type="NCBI Taxonomy" id="68175"/>
    <lineage>
        <taxon>Bacteria</taxon>
        <taxon>Bacillati</taxon>
        <taxon>Actinomycetota</taxon>
        <taxon>Actinomycetes</taxon>
        <taxon>Kitasatosporales</taxon>
        <taxon>Streptomycetaceae</taxon>
        <taxon>Streptomyces</taxon>
        <taxon>Streptomyces violaceusniger group</taxon>
    </lineage>
</organism>
<dbReference type="AlphaFoldDB" id="A0A4D4KMP4"/>
<evidence type="ECO:0000313" key="2">
    <source>
        <dbReference type="Proteomes" id="UP000299290"/>
    </source>
</evidence>
<evidence type="ECO:0000313" key="1">
    <source>
        <dbReference type="EMBL" id="GDY47143.1"/>
    </source>
</evidence>
<dbReference type="EMBL" id="BJHV01000001">
    <property type="protein sequence ID" value="GDY47143.1"/>
    <property type="molecule type" value="Genomic_DNA"/>
</dbReference>
<name>A0A4D4KMP4_9ACTN</name>
<sequence length="43" mass="5253">MVTEQWEYETPVLVEVGPFADLTRDQNIGRWLDNPFFGWWFDF</sequence>
<protein>
    <recommendedName>
        <fullName evidence="3">Lasso RiPP family leader peptide-containing protein</fullName>
    </recommendedName>
</protein>
<dbReference type="NCBIfam" id="NF033521">
    <property type="entry name" value="lasso_leader_L3"/>
    <property type="match status" value="1"/>
</dbReference>
<comment type="caution">
    <text evidence="1">The sequence shown here is derived from an EMBL/GenBank/DDBJ whole genome shotgun (WGS) entry which is preliminary data.</text>
</comment>
<gene>
    <name evidence="1" type="ORF">SANT12839_080250</name>
</gene>
<proteinExistence type="predicted"/>
<accession>A0A4D4KMP4</accession>
<evidence type="ECO:0008006" key="3">
    <source>
        <dbReference type="Google" id="ProtNLM"/>
    </source>
</evidence>
<reference evidence="1 2" key="1">
    <citation type="journal article" date="2020" name="Int. J. Syst. Evol. Microbiol.">
        <title>Reclassification of Streptomyces castelarensis and Streptomyces sporoclivatus as later heterotypic synonyms of Streptomyces antimycoticus.</title>
        <authorList>
            <person name="Komaki H."/>
            <person name="Tamura T."/>
        </authorList>
    </citation>
    <scope>NUCLEOTIDE SEQUENCE [LARGE SCALE GENOMIC DNA]</scope>
    <source>
        <strain evidence="1 2">NBRC 12839</strain>
    </source>
</reference>
<dbReference type="RefSeq" id="WP_137968467.1">
    <property type="nucleotide sequence ID" value="NZ_BJHV01000001.1"/>
</dbReference>
<dbReference type="Proteomes" id="UP000299290">
    <property type="component" value="Unassembled WGS sequence"/>
</dbReference>